<feature type="transmembrane region" description="Helical" evidence="1">
    <location>
        <begin position="51"/>
        <end position="73"/>
    </location>
</feature>
<gene>
    <name evidence="2" type="ORF">FMOSSE_LOCUS7890</name>
</gene>
<keyword evidence="1" id="KW-1133">Transmembrane helix</keyword>
<evidence type="ECO:0000256" key="1">
    <source>
        <dbReference type="SAM" id="Phobius"/>
    </source>
</evidence>
<proteinExistence type="predicted"/>
<evidence type="ECO:0000313" key="2">
    <source>
        <dbReference type="EMBL" id="CAG8579770.1"/>
    </source>
</evidence>
<reference evidence="2" key="1">
    <citation type="submission" date="2021-06" db="EMBL/GenBank/DDBJ databases">
        <authorList>
            <person name="Kallberg Y."/>
            <person name="Tangrot J."/>
            <person name="Rosling A."/>
        </authorList>
    </citation>
    <scope>NUCLEOTIDE SEQUENCE</scope>
    <source>
        <strain evidence="2">87-6 pot B 2015</strain>
    </source>
</reference>
<keyword evidence="1" id="KW-0472">Membrane</keyword>
<keyword evidence="1" id="KW-0812">Transmembrane</keyword>
<accession>A0A9N9BXX1</accession>
<keyword evidence="3" id="KW-1185">Reference proteome</keyword>
<sequence>MIGNITRVNSAPLGLRNSDIYLMDIRNFTWVNLFDIFEYKIDTRKKYVKKIVIAVICSMISIGILSICGVLLYRWQKFRRVNHTFEQKNNQHLPDAVISNPNNN</sequence>
<dbReference type="Proteomes" id="UP000789375">
    <property type="component" value="Unassembled WGS sequence"/>
</dbReference>
<organism evidence="2 3">
    <name type="scientific">Funneliformis mosseae</name>
    <name type="common">Endomycorrhizal fungus</name>
    <name type="synonym">Glomus mosseae</name>
    <dbReference type="NCBI Taxonomy" id="27381"/>
    <lineage>
        <taxon>Eukaryota</taxon>
        <taxon>Fungi</taxon>
        <taxon>Fungi incertae sedis</taxon>
        <taxon>Mucoromycota</taxon>
        <taxon>Glomeromycotina</taxon>
        <taxon>Glomeromycetes</taxon>
        <taxon>Glomerales</taxon>
        <taxon>Glomeraceae</taxon>
        <taxon>Funneliformis</taxon>
    </lineage>
</organism>
<dbReference type="AlphaFoldDB" id="A0A9N9BXX1"/>
<evidence type="ECO:0000313" key="3">
    <source>
        <dbReference type="Proteomes" id="UP000789375"/>
    </source>
</evidence>
<dbReference type="EMBL" id="CAJVPP010001938">
    <property type="protein sequence ID" value="CAG8579770.1"/>
    <property type="molecule type" value="Genomic_DNA"/>
</dbReference>
<name>A0A9N9BXX1_FUNMO</name>
<comment type="caution">
    <text evidence="2">The sequence shown here is derived from an EMBL/GenBank/DDBJ whole genome shotgun (WGS) entry which is preliminary data.</text>
</comment>
<protein>
    <submittedName>
        <fullName evidence="2">14118_t:CDS:1</fullName>
    </submittedName>
</protein>